<feature type="non-terminal residue" evidence="1">
    <location>
        <position position="1"/>
    </location>
</feature>
<protein>
    <submittedName>
        <fullName evidence="1">Uncharacterized protein</fullName>
    </submittedName>
</protein>
<evidence type="ECO:0000313" key="2">
    <source>
        <dbReference type="Proteomes" id="UP000837857"/>
    </source>
</evidence>
<reference evidence="1" key="1">
    <citation type="submission" date="2022-03" db="EMBL/GenBank/DDBJ databases">
        <authorList>
            <person name="Martin H S."/>
        </authorList>
    </citation>
    <scope>NUCLEOTIDE SEQUENCE</scope>
</reference>
<accession>A0ABN8J1Q7</accession>
<name>A0ABN8J1Q7_9NEOP</name>
<evidence type="ECO:0000313" key="1">
    <source>
        <dbReference type="EMBL" id="CAH2072046.1"/>
    </source>
</evidence>
<proteinExistence type="predicted"/>
<sequence length="164" mass="18417">MAYIRGSVLSFCSTNGKARSGTTAHIRVSVVSFRSRNGKECSAIWSHAGRVPPPCQRVLPICVTSGDSRSTYYRTVGICIRITRRIIDVSPPPPPPPLSAVAPQPRRPCRFLMVGGFCMKPATAFECEWAYCVQSERWSRWRDWSWKELSRVVPAKSPNWAFAN</sequence>
<organism evidence="1 2">
    <name type="scientific">Iphiclides podalirius</name>
    <name type="common">scarce swallowtail</name>
    <dbReference type="NCBI Taxonomy" id="110791"/>
    <lineage>
        <taxon>Eukaryota</taxon>
        <taxon>Metazoa</taxon>
        <taxon>Ecdysozoa</taxon>
        <taxon>Arthropoda</taxon>
        <taxon>Hexapoda</taxon>
        <taxon>Insecta</taxon>
        <taxon>Pterygota</taxon>
        <taxon>Neoptera</taxon>
        <taxon>Endopterygota</taxon>
        <taxon>Lepidoptera</taxon>
        <taxon>Glossata</taxon>
        <taxon>Ditrysia</taxon>
        <taxon>Papilionoidea</taxon>
        <taxon>Papilionidae</taxon>
        <taxon>Papilioninae</taxon>
        <taxon>Iphiclides</taxon>
    </lineage>
</organism>
<keyword evidence="2" id="KW-1185">Reference proteome</keyword>
<gene>
    <name evidence="1" type="ORF">IPOD504_LOCUS15381</name>
</gene>
<dbReference type="EMBL" id="OW152818">
    <property type="protein sequence ID" value="CAH2072046.1"/>
    <property type="molecule type" value="Genomic_DNA"/>
</dbReference>
<dbReference type="Proteomes" id="UP000837857">
    <property type="component" value="Chromosome 6"/>
</dbReference>